<dbReference type="SUPFAM" id="SSF46689">
    <property type="entry name" value="Homeodomain-like"/>
    <property type="match status" value="1"/>
</dbReference>
<dbReference type="InterPro" id="IPR009057">
    <property type="entry name" value="Homeodomain-like_sf"/>
</dbReference>
<evidence type="ECO:0000313" key="2">
    <source>
        <dbReference type="EMBL" id="MCG5078460.1"/>
    </source>
</evidence>
<gene>
    <name evidence="2" type="ORF">L5014_34915</name>
</gene>
<organism evidence="2 3">
    <name type="scientific">Paraburkholderia tagetis</name>
    <dbReference type="NCBI Taxonomy" id="2913261"/>
    <lineage>
        <taxon>Bacteria</taxon>
        <taxon>Pseudomonadati</taxon>
        <taxon>Pseudomonadota</taxon>
        <taxon>Betaproteobacteria</taxon>
        <taxon>Burkholderiales</taxon>
        <taxon>Burkholderiaceae</taxon>
        <taxon>Paraburkholderia</taxon>
    </lineage>
</organism>
<protein>
    <submittedName>
        <fullName evidence="2">Helix-turn-helix domain-containing protein</fullName>
    </submittedName>
</protein>
<name>A0A9X1UN31_9BURK</name>
<evidence type="ECO:0000256" key="1">
    <source>
        <dbReference type="SAM" id="MobiDB-lite"/>
    </source>
</evidence>
<dbReference type="RefSeq" id="WP_238468443.1">
    <property type="nucleotide sequence ID" value="NZ_JAKLJA010000061.1"/>
</dbReference>
<accession>A0A9X1UN31</accession>
<dbReference type="EMBL" id="JAKLJA010000061">
    <property type="protein sequence ID" value="MCG5078460.1"/>
    <property type="molecule type" value="Genomic_DNA"/>
</dbReference>
<comment type="caution">
    <text evidence="2">The sequence shown here is derived from an EMBL/GenBank/DDBJ whole genome shotgun (WGS) entry which is preliminary data.</text>
</comment>
<dbReference type="Pfam" id="PF13565">
    <property type="entry name" value="HTH_32"/>
    <property type="match status" value="1"/>
</dbReference>
<feature type="compositionally biased region" description="Polar residues" evidence="1">
    <location>
        <begin position="158"/>
        <end position="172"/>
    </location>
</feature>
<reference evidence="2" key="1">
    <citation type="submission" date="2022-01" db="EMBL/GenBank/DDBJ databases">
        <title>Genome sequence and assembly of Parabukholderia sp. RG36.</title>
        <authorList>
            <person name="Chhetri G."/>
        </authorList>
    </citation>
    <scope>NUCLEOTIDE SEQUENCE</scope>
    <source>
        <strain evidence="2">RG36</strain>
    </source>
</reference>
<dbReference type="Proteomes" id="UP001139308">
    <property type="component" value="Unassembled WGS sequence"/>
</dbReference>
<sequence>MKPLELTKEERSELEVLARSRRDWRTRDRSRTILMFSNGVPAKEIARRQELTLEAVYERRYRWLDKGMAGLSDAPRSGAPSKLSPEQVEQLKVWATQEALTAPELLARLEEKFGIRVHRNTLTGVLKRAGLVWKRTRHSLKKSGTNNGSDKPSLKSGHWSSKPSVAKSNSPT</sequence>
<proteinExistence type="predicted"/>
<dbReference type="AlphaFoldDB" id="A0A9X1UN31"/>
<keyword evidence="3" id="KW-1185">Reference proteome</keyword>
<evidence type="ECO:0000313" key="3">
    <source>
        <dbReference type="Proteomes" id="UP001139308"/>
    </source>
</evidence>
<feature type="region of interest" description="Disordered" evidence="1">
    <location>
        <begin position="136"/>
        <end position="172"/>
    </location>
</feature>